<evidence type="ECO:0008006" key="11">
    <source>
        <dbReference type="Google" id="ProtNLM"/>
    </source>
</evidence>
<dbReference type="PROSITE" id="PS01132">
    <property type="entry name" value="ACTINS_ACT_LIKE"/>
    <property type="match status" value="1"/>
</dbReference>
<dbReference type="FunFam" id="3.90.640.10:FF:000008">
    <property type="entry name" value="alpha-centractin isoform X1"/>
    <property type="match status" value="1"/>
</dbReference>
<evidence type="ECO:0000256" key="3">
    <source>
        <dbReference type="ARBA" id="ARBA00022741"/>
    </source>
</evidence>
<name>A0A6G0WX95_9STRA</name>
<keyword evidence="3" id="KW-0547">Nucleotide-binding</keyword>
<dbReference type="InterPro" id="IPR004000">
    <property type="entry name" value="Actin"/>
</dbReference>
<protein>
    <recommendedName>
        <fullName evidence="11">Actin</fullName>
    </recommendedName>
</protein>
<dbReference type="EMBL" id="VJMJ01000137">
    <property type="protein sequence ID" value="KAF0732118.1"/>
    <property type="molecule type" value="Genomic_DNA"/>
</dbReference>
<dbReference type="SMART" id="SM00268">
    <property type="entry name" value="ACTIN"/>
    <property type="match status" value="1"/>
</dbReference>
<dbReference type="Proteomes" id="UP000481153">
    <property type="component" value="Unassembled WGS sequence"/>
</dbReference>
<dbReference type="VEuPathDB" id="FungiDB:AeMF1_001419"/>
<proteinExistence type="inferred from homology"/>
<accession>A0A6G0WX95</accession>
<dbReference type="InterPro" id="IPR020902">
    <property type="entry name" value="Actin/actin-like_CS"/>
</dbReference>
<evidence type="ECO:0000256" key="1">
    <source>
        <dbReference type="ARBA" id="ARBA00004245"/>
    </source>
</evidence>
<evidence type="ECO:0000256" key="4">
    <source>
        <dbReference type="ARBA" id="ARBA00022801"/>
    </source>
</evidence>
<dbReference type="FunFam" id="3.30.420.40:FF:000058">
    <property type="entry name" value="Putative actin-related protein 5"/>
    <property type="match status" value="1"/>
</dbReference>
<dbReference type="CDD" id="cd10216">
    <property type="entry name" value="ASKHA_NBD_Arp1"/>
    <property type="match status" value="1"/>
</dbReference>
<keyword evidence="4" id="KW-0378">Hydrolase</keyword>
<evidence type="ECO:0000256" key="6">
    <source>
        <dbReference type="ARBA" id="ARBA00023212"/>
    </source>
</evidence>
<dbReference type="Gene3D" id="3.30.420.40">
    <property type="match status" value="2"/>
</dbReference>
<organism evidence="9 10">
    <name type="scientific">Aphanomyces euteiches</name>
    <dbReference type="NCBI Taxonomy" id="100861"/>
    <lineage>
        <taxon>Eukaryota</taxon>
        <taxon>Sar</taxon>
        <taxon>Stramenopiles</taxon>
        <taxon>Oomycota</taxon>
        <taxon>Saprolegniomycetes</taxon>
        <taxon>Saprolegniales</taxon>
        <taxon>Verrucalvaceae</taxon>
        <taxon>Aphanomyces</taxon>
    </lineage>
</organism>
<evidence type="ECO:0000256" key="5">
    <source>
        <dbReference type="ARBA" id="ARBA00022840"/>
    </source>
</evidence>
<evidence type="ECO:0000256" key="8">
    <source>
        <dbReference type="ARBA" id="ARBA00049360"/>
    </source>
</evidence>
<comment type="caution">
    <text evidence="9">The sequence shown here is derived from an EMBL/GenBank/DDBJ whole genome shotgun (WGS) entry which is preliminary data.</text>
</comment>
<reference evidence="9 10" key="1">
    <citation type="submission" date="2019-07" db="EMBL/GenBank/DDBJ databases">
        <title>Genomics analysis of Aphanomyces spp. identifies a new class of oomycete effector associated with host adaptation.</title>
        <authorList>
            <person name="Gaulin E."/>
        </authorList>
    </citation>
    <scope>NUCLEOTIDE SEQUENCE [LARGE SCALE GENOMIC DNA]</scope>
    <source>
        <strain evidence="9 10">ATCC 201684</strain>
    </source>
</reference>
<dbReference type="PRINTS" id="PR00190">
    <property type="entry name" value="ACTIN"/>
</dbReference>
<evidence type="ECO:0000313" key="9">
    <source>
        <dbReference type="EMBL" id="KAF0732118.1"/>
    </source>
</evidence>
<keyword evidence="6" id="KW-0206">Cytoskeleton</keyword>
<dbReference type="GO" id="GO:0005524">
    <property type="term" value="F:ATP binding"/>
    <property type="evidence" value="ECO:0007669"/>
    <property type="project" value="UniProtKB-KW"/>
</dbReference>
<keyword evidence="2" id="KW-0963">Cytoplasm</keyword>
<comment type="similarity">
    <text evidence="7">Belongs to the actin family. ARP1 subfamily.</text>
</comment>
<dbReference type="InterPro" id="IPR043129">
    <property type="entry name" value="ATPase_NBD"/>
</dbReference>
<evidence type="ECO:0000313" key="10">
    <source>
        <dbReference type="Proteomes" id="UP000481153"/>
    </source>
</evidence>
<sequence>MSKILNALAAERNAIVDGYIQRTQVQSDLEKFWAKLTAMIFLPQNPYPTAIDYFRELEASRNAIVAPPPGIVELLNMSYSTIRMASVDGIFGNSSLLKHINPQAVRRMVDLFDFEFFKQWNEDGYAVTSACALVNLAVFHGTSLIPKLNNEIELEHHVVIEGEKLERAIAIFATILAKDAYASQTSHATLSVGVWVSVPSFKKSDTDTKKLWTLDGIQTSRAAFVSAVKTAVAARTPCYISEFRCRQQMGYHGNIHAPYSAFVKVTRTFIMHFKPQTESKSMRSFASQPQRALCEGLFFTQDAVATLVSALRENSPTTLSWGEYTTPVLSSFTCGDLFVMSRALLHYSGVSQDSSKTLAQLCQITGGLPGELHALTETSANFKELLLLFIENPTGYGSCVPALSEAMGQYTYEVRQIARSHVHSLFAGLSKAIEAKLVHLVLPDDVDLTRFEYLIDQYKQIELLLVYVTQCLTRYILKTMHQDTVENPVYVVNQLVRTAQDEAKKRQQQIDKKAKTKKATETPEVTGKFVDPFEAPPFELGVSITREQEDAIENEIYPLEVSKQVTILQYIVDTRLDTAFETAMTSIVLNGMPSNFYPSIVEHLRVFGVRHVLSLEPKVAPIPFTIHGDFDQVIEHHGAFGTGLALAFVPDSVQNTVLQLKSWPICKVNYASPSANFTVQTGTSLYLRRWYRFYRGEPRHVDVVEHIQVETAHPSARKSIELFSDAVLQDVLNLADQKHMAVIWFRVASSQPERPHFKLNSVDMKRQREVVRIKIEDGVRQRHWIQACVYFQNKLVVKSYVLHLTDGAVKRCFAPTNLNFAHSQIYSTMADAENCQIHANNDSDIVDEGELDILDTYDDKLRESILKRDIASCEPSVRLLFKSHVLTLKRIEDQGQVFAAVCMTHLAEVKEELDKWLGQVQALVDLPEFHYALTIFGMWKASLERAIAAKVGGDVLNMTCIKLYKKHDGNQKLSPRILSGSATTFTSQDIVRMAEYNQPVVVDNGSGVLKAGFAGGELPQAVFPSYVGTTKHLRMMAGGAYESGDTFVGSRVQQHRGLFTIKYAMEHGIVTDWDRMQRIWEHMYSKDMLNITSEEHPVLLTEAPLNPAANRVKAAEVFFESFNVPAFFVSPQAVLSLYASGRTTGVVLDVGDGVTHVVPVYESFTLPHAITRMDVAGRDVTNYLQLLCRRAGYNFQTSAELEVVKEIKEKMCYLAFNPAKEEQLMQTNLHLADSSALPQSQSSEYRLPDGNVLYLGPEKFRAPEILFRPELIGSEHTGVHDCLLQAILRADLDLRKTLFSQIILSGGSTLFPGFGDRLLSEVRKRAPKDIKIRISAPPARQYSTWIGGSILASLATFKTMWITKAEYEEHGASIVHRKTI</sequence>
<dbReference type="Pfam" id="PF00022">
    <property type="entry name" value="Actin"/>
    <property type="match status" value="1"/>
</dbReference>
<gene>
    <name evidence="9" type="ORF">Ae201684_010770</name>
</gene>
<dbReference type="GO" id="GO:0005856">
    <property type="term" value="C:cytoskeleton"/>
    <property type="evidence" value="ECO:0007669"/>
    <property type="project" value="UniProtKB-SubCell"/>
</dbReference>
<dbReference type="GO" id="GO:0016787">
    <property type="term" value="F:hydrolase activity"/>
    <property type="evidence" value="ECO:0007669"/>
    <property type="project" value="UniProtKB-KW"/>
</dbReference>
<dbReference type="PANTHER" id="PTHR11937">
    <property type="entry name" value="ACTIN"/>
    <property type="match status" value="1"/>
</dbReference>
<dbReference type="Gene3D" id="3.90.640.10">
    <property type="entry name" value="Actin, Chain A, domain 4"/>
    <property type="match status" value="1"/>
</dbReference>
<dbReference type="FunFam" id="3.30.420.40:FF:000502">
    <property type="entry name" value="Actin-Related Proteins"/>
    <property type="match status" value="1"/>
</dbReference>
<dbReference type="InterPro" id="IPR004001">
    <property type="entry name" value="Actin_CS"/>
</dbReference>
<dbReference type="SUPFAM" id="SSF53067">
    <property type="entry name" value="Actin-like ATPase domain"/>
    <property type="match status" value="2"/>
</dbReference>
<evidence type="ECO:0000256" key="2">
    <source>
        <dbReference type="ARBA" id="ARBA00022490"/>
    </source>
</evidence>
<comment type="subcellular location">
    <subcellularLocation>
        <location evidence="1">Cytoplasm</location>
        <location evidence="1">Cytoskeleton</location>
    </subcellularLocation>
</comment>
<keyword evidence="10" id="KW-1185">Reference proteome</keyword>
<dbReference type="PROSITE" id="PS00432">
    <property type="entry name" value="ACTINS_2"/>
    <property type="match status" value="1"/>
</dbReference>
<comment type="catalytic activity">
    <reaction evidence="8">
        <text>ATP + H2O = ADP + phosphate + H(+)</text>
        <dbReference type="Rhea" id="RHEA:13065"/>
        <dbReference type="ChEBI" id="CHEBI:15377"/>
        <dbReference type="ChEBI" id="CHEBI:15378"/>
        <dbReference type="ChEBI" id="CHEBI:30616"/>
        <dbReference type="ChEBI" id="CHEBI:43474"/>
        <dbReference type="ChEBI" id="CHEBI:456216"/>
    </reaction>
</comment>
<keyword evidence="5" id="KW-0067">ATP-binding</keyword>
<evidence type="ECO:0000256" key="7">
    <source>
        <dbReference type="ARBA" id="ARBA00038483"/>
    </source>
</evidence>